<organism evidence="9">
    <name type="scientific">freshwater metagenome</name>
    <dbReference type="NCBI Taxonomy" id="449393"/>
    <lineage>
        <taxon>unclassified sequences</taxon>
        <taxon>metagenomes</taxon>
        <taxon>ecological metagenomes</taxon>
    </lineage>
</organism>
<evidence type="ECO:0000256" key="4">
    <source>
        <dbReference type="ARBA" id="ARBA00022989"/>
    </source>
</evidence>
<feature type="transmembrane region" description="Helical" evidence="6">
    <location>
        <begin position="349"/>
        <end position="370"/>
    </location>
</feature>
<evidence type="ECO:0000313" key="11">
    <source>
        <dbReference type="EMBL" id="CAB4964586.1"/>
    </source>
</evidence>
<dbReference type="EMBL" id="CAFBNV010000038">
    <property type="protein sequence ID" value="CAB4964586.1"/>
    <property type="molecule type" value="Genomic_DNA"/>
</dbReference>
<dbReference type="InterPro" id="IPR036259">
    <property type="entry name" value="MFS_trans_sf"/>
</dbReference>
<dbReference type="EMBL" id="CAEZTE010000017">
    <property type="protein sequence ID" value="CAB4560145.1"/>
    <property type="molecule type" value="Genomic_DNA"/>
</dbReference>
<dbReference type="InterPro" id="IPR001958">
    <property type="entry name" value="Tet-R_TetA/multi-R_MdtG-like"/>
</dbReference>
<reference evidence="9" key="1">
    <citation type="submission" date="2020-05" db="EMBL/GenBank/DDBJ databases">
        <authorList>
            <person name="Chiriac C."/>
            <person name="Salcher M."/>
            <person name="Ghai R."/>
            <person name="Kavagutti S V."/>
        </authorList>
    </citation>
    <scope>NUCLEOTIDE SEQUENCE</scope>
</reference>
<evidence type="ECO:0000313" key="12">
    <source>
        <dbReference type="EMBL" id="CAB5020319.1"/>
    </source>
</evidence>
<dbReference type="Gene3D" id="1.20.1250.20">
    <property type="entry name" value="MFS general substrate transporter like domains"/>
    <property type="match status" value="1"/>
</dbReference>
<evidence type="ECO:0000256" key="3">
    <source>
        <dbReference type="ARBA" id="ARBA00022692"/>
    </source>
</evidence>
<dbReference type="SUPFAM" id="SSF103473">
    <property type="entry name" value="MFS general substrate transporter"/>
    <property type="match status" value="1"/>
</dbReference>
<dbReference type="PROSITE" id="PS50850">
    <property type="entry name" value="MFS"/>
    <property type="match status" value="1"/>
</dbReference>
<dbReference type="GO" id="GO:0016020">
    <property type="term" value="C:membrane"/>
    <property type="evidence" value="ECO:0007669"/>
    <property type="project" value="UniProtKB-SubCell"/>
</dbReference>
<dbReference type="Gene3D" id="1.20.1720.10">
    <property type="entry name" value="Multidrug resistance protein D"/>
    <property type="match status" value="1"/>
</dbReference>
<dbReference type="EMBL" id="CAEZSW010000084">
    <property type="protein sequence ID" value="CAB4554970.1"/>
    <property type="molecule type" value="Genomic_DNA"/>
</dbReference>
<protein>
    <submittedName>
        <fullName evidence="9">Unannotated protein</fullName>
    </submittedName>
</protein>
<sequence length="418" mass="44329">MVGSIKLKKLGKNPFAELPREVAILSTVSFLVAVGFGLIIPAIPIFAASFGVSKTAIGLIISAFAIVRFASGLVSGKLVDKFGERTVLGFGLFMVSFFTLLTALSQNYSQLLIFRSLGGLGSSMFSVSAGSLLMRSVSDDYRARAQSLYNGGFLLGGISGPAVGGLLAGISLRAPFFVYSITLAMAAITALFFLSEKKLGKKVDAPTTQIGQTTLSQAFRLRPYQIALVLAFINNWVLFGLRSSILPLFVTEKLNSTATIAGIGLTIGALIQGIFMLKAGKYSDVKGRKAALLFGGAFILFGILMLAFTTNIFWYLISMALFGLGSAYVGTAPGSVVGDIIKGRGGQVIAAWQMAGDAGMIVGPILVGLLTDYFSYQAAFLFSGFIWIIALVLSATLPETRASHLENDLIPDKNKQEL</sequence>
<evidence type="ECO:0000313" key="8">
    <source>
        <dbReference type="EMBL" id="CAB4554970.1"/>
    </source>
</evidence>
<evidence type="ECO:0000313" key="10">
    <source>
        <dbReference type="EMBL" id="CAB4618485.1"/>
    </source>
</evidence>
<gene>
    <name evidence="8" type="ORF">UFOPK1508_00679</name>
    <name evidence="9" type="ORF">UFOPK1599_00499</name>
    <name evidence="10" type="ORF">UFOPK1894_00791</name>
    <name evidence="11" type="ORF">UFOPK3883_00596</name>
    <name evidence="12" type="ORF">UFOPK4125_00406</name>
    <name evidence="13" type="ORF">UFOPK4420_00401</name>
</gene>
<evidence type="ECO:0000259" key="7">
    <source>
        <dbReference type="PROSITE" id="PS50850"/>
    </source>
</evidence>
<dbReference type="Pfam" id="PF07690">
    <property type="entry name" value="MFS_1"/>
    <property type="match status" value="1"/>
</dbReference>
<feature type="domain" description="Major facilitator superfamily (MFS) profile" evidence="7">
    <location>
        <begin position="21"/>
        <end position="402"/>
    </location>
</feature>
<keyword evidence="3 6" id="KW-0812">Transmembrane</keyword>
<feature type="transmembrane region" description="Helical" evidence="6">
    <location>
        <begin position="256"/>
        <end position="277"/>
    </location>
</feature>
<comment type="subcellular location">
    <subcellularLocation>
        <location evidence="1">Membrane</location>
        <topology evidence="1">Multi-pass membrane protein</topology>
    </subcellularLocation>
</comment>
<feature type="transmembrane region" description="Helical" evidence="6">
    <location>
        <begin position="376"/>
        <end position="397"/>
    </location>
</feature>
<dbReference type="PRINTS" id="PR01035">
    <property type="entry name" value="TCRTETA"/>
</dbReference>
<dbReference type="InterPro" id="IPR050930">
    <property type="entry name" value="MFS_Vesicular_Transporter"/>
</dbReference>
<dbReference type="CDD" id="cd17325">
    <property type="entry name" value="MFS_MdtG_SLC18_like"/>
    <property type="match status" value="1"/>
</dbReference>
<dbReference type="PANTHER" id="PTHR23506:SF23">
    <property type="entry name" value="GH10249P"/>
    <property type="match status" value="1"/>
</dbReference>
<feature type="transmembrane region" description="Helical" evidence="6">
    <location>
        <begin position="112"/>
        <end position="135"/>
    </location>
</feature>
<dbReference type="GO" id="GO:0022857">
    <property type="term" value="F:transmembrane transporter activity"/>
    <property type="evidence" value="ECO:0007669"/>
    <property type="project" value="InterPro"/>
</dbReference>
<feature type="transmembrane region" description="Helical" evidence="6">
    <location>
        <begin position="314"/>
        <end position="337"/>
    </location>
</feature>
<name>A0A6J6DA57_9ZZZZ</name>
<dbReference type="AlphaFoldDB" id="A0A6J6DA57"/>
<proteinExistence type="predicted"/>
<keyword evidence="2" id="KW-0813">Transport</keyword>
<dbReference type="InterPro" id="IPR011701">
    <property type="entry name" value="MFS"/>
</dbReference>
<dbReference type="EMBL" id="CAFBRU010000029">
    <property type="protein sequence ID" value="CAB5109230.1"/>
    <property type="molecule type" value="Genomic_DNA"/>
</dbReference>
<evidence type="ECO:0000256" key="6">
    <source>
        <dbReference type="SAM" id="Phobius"/>
    </source>
</evidence>
<feature type="transmembrane region" description="Helical" evidence="6">
    <location>
        <begin position="226"/>
        <end position="250"/>
    </location>
</feature>
<dbReference type="InterPro" id="IPR020846">
    <property type="entry name" value="MFS_dom"/>
</dbReference>
<evidence type="ECO:0000313" key="9">
    <source>
        <dbReference type="EMBL" id="CAB4560145.1"/>
    </source>
</evidence>
<evidence type="ECO:0000256" key="2">
    <source>
        <dbReference type="ARBA" id="ARBA00022448"/>
    </source>
</evidence>
<keyword evidence="4 6" id="KW-1133">Transmembrane helix</keyword>
<feature type="transmembrane region" description="Helical" evidence="6">
    <location>
        <begin position="21"/>
        <end position="50"/>
    </location>
</feature>
<feature type="transmembrane region" description="Helical" evidence="6">
    <location>
        <begin position="289"/>
        <end position="308"/>
    </location>
</feature>
<keyword evidence="5 6" id="KW-0472">Membrane</keyword>
<feature type="transmembrane region" description="Helical" evidence="6">
    <location>
        <begin position="56"/>
        <end position="75"/>
    </location>
</feature>
<evidence type="ECO:0000256" key="5">
    <source>
        <dbReference type="ARBA" id="ARBA00023136"/>
    </source>
</evidence>
<feature type="transmembrane region" description="Helical" evidence="6">
    <location>
        <begin position="147"/>
        <end position="170"/>
    </location>
</feature>
<evidence type="ECO:0000313" key="13">
    <source>
        <dbReference type="EMBL" id="CAB5109230.1"/>
    </source>
</evidence>
<dbReference type="EMBL" id="CAEZVA010000067">
    <property type="protein sequence ID" value="CAB4618485.1"/>
    <property type="molecule type" value="Genomic_DNA"/>
</dbReference>
<dbReference type="PANTHER" id="PTHR23506">
    <property type="entry name" value="GH10249P"/>
    <property type="match status" value="1"/>
</dbReference>
<accession>A0A6J6DA57</accession>
<feature type="transmembrane region" description="Helical" evidence="6">
    <location>
        <begin position="176"/>
        <end position="194"/>
    </location>
</feature>
<feature type="transmembrane region" description="Helical" evidence="6">
    <location>
        <begin position="87"/>
        <end position="106"/>
    </location>
</feature>
<evidence type="ECO:0000256" key="1">
    <source>
        <dbReference type="ARBA" id="ARBA00004141"/>
    </source>
</evidence>
<dbReference type="EMBL" id="CAFBPR010000052">
    <property type="protein sequence ID" value="CAB5020319.1"/>
    <property type="molecule type" value="Genomic_DNA"/>
</dbReference>